<organism evidence="2 3">
    <name type="scientific">Phellinidium pouzarii</name>
    <dbReference type="NCBI Taxonomy" id="167371"/>
    <lineage>
        <taxon>Eukaryota</taxon>
        <taxon>Fungi</taxon>
        <taxon>Dikarya</taxon>
        <taxon>Basidiomycota</taxon>
        <taxon>Agaricomycotina</taxon>
        <taxon>Agaricomycetes</taxon>
        <taxon>Hymenochaetales</taxon>
        <taxon>Hymenochaetaceae</taxon>
        <taxon>Phellinidium</taxon>
    </lineage>
</organism>
<comment type="caution">
    <text evidence="2">The sequence shown here is derived from an EMBL/GenBank/DDBJ whole genome shotgun (WGS) entry which is preliminary data.</text>
</comment>
<dbReference type="SUPFAM" id="SSF81383">
    <property type="entry name" value="F-box domain"/>
    <property type="match status" value="1"/>
</dbReference>
<dbReference type="OrthoDB" id="2751409at2759"/>
<dbReference type="Proteomes" id="UP000308199">
    <property type="component" value="Unassembled WGS sequence"/>
</dbReference>
<proteinExistence type="predicted"/>
<dbReference type="Pfam" id="PF12937">
    <property type="entry name" value="F-box-like"/>
    <property type="match status" value="1"/>
</dbReference>
<accession>A0A4S4KYJ2</accession>
<dbReference type="InterPro" id="IPR036047">
    <property type="entry name" value="F-box-like_dom_sf"/>
</dbReference>
<dbReference type="PROSITE" id="PS50181">
    <property type="entry name" value="FBOX"/>
    <property type="match status" value="1"/>
</dbReference>
<gene>
    <name evidence="2" type="ORF">EW145_g5925</name>
</gene>
<evidence type="ECO:0000313" key="2">
    <source>
        <dbReference type="EMBL" id="THH03895.1"/>
    </source>
</evidence>
<feature type="domain" description="F-box" evidence="1">
    <location>
        <begin position="4"/>
        <end position="52"/>
    </location>
</feature>
<evidence type="ECO:0000313" key="3">
    <source>
        <dbReference type="Proteomes" id="UP000308199"/>
    </source>
</evidence>
<dbReference type="EMBL" id="SGPK01000399">
    <property type="protein sequence ID" value="THH03895.1"/>
    <property type="molecule type" value="Genomic_DNA"/>
</dbReference>
<keyword evidence="3" id="KW-1185">Reference proteome</keyword>
<name>A0A4S4KYJ2_9AGAM</name>
<dbReference type="InterPro" id="IPR001810">
    <property type="entry name" value="F-box_dom"/>
</dbReference>
<reference evidence="2 3" key="1">
    <citation type="submission" date="2019-02" db="EMBL/GenBank/DDBJ databases">
        <title>Genome sequencing of the rare red list fungi Phellinidium pouzarii.</title>
        <authorList>
            <person name="Buettner E."/>
            <person name="Kellner H."/>
        </authorList>
    </citation>
    <scope>NUCLEOTIDE SEQUENCE [LARGE SCALE GENOMIC DNA]</scope>
    <source>
        <strain evidence="2 3">DSM 108285</strain>
    </source>
</reference>
<dbReference type="Gene3D" id="1.20.1280.50">
    <property type="match status" value="1"/>
</dbReference>
<dbReference type="SMART" id="SM00256">
    <property type="entry name" value="FBOX"/>
    <property type="match status" value="1"/>
</dbReference>
<sequence length="570" mass="64939">MATSSRLNELPAELIERIFSHLDFKDLIVVGRVNHYLRDVYTSSMELQYRFALDVSGMVDGEPVNNMRSKLVELRRREAAWHALDLSRKVTVHVPHRTSHIYDLSAGIYLLGDCYAYTVTRETRSLRVFDLRMCATAPATCTGPWRELTIDADIVDIAFSLYEFDLIAIVGIKQEQNEERRSIVIYLRELSSGKPHPLAHRPEMVVGGITNNRSKMSIMMEIVGPRLLLLMTWRPVSRRLGNRDDTLLLINWWEGRLIMETNAPPGTWNGFIFLTPDIILLPDHVGVCLSVITLPDAAQKVSMTGFNHVLTLNLPLLRPGRTVSMMSCRAEPNPFGAPHPERSRRTAPHRAREFFMPDPAKALVLIEVHVHELSADRLWAVVRRNITLVVHRESLVKVVQEHANFREIDFPVLSWAEWGACVRWVADDTHWSNWITVAAGQRYVGMTEDGRILIKDFNPHNVKRERALSAEEACSTIISDDGPNRGDMADDANTESWRRVRIVDSLSTEEHTVLRGLFDVDLKTPPIPCVEYVSDQIYDYHGLVMDEGHIIGLRYDLNSNAIVELDVFTL</sequence>
<dbReference type="AlphaFoldDB" id="A0A4S4KYJ2"/>
<protein>
    <recommendedName>
        <fullName evidence="1">F-box domain-containing protein</fullName>
    </recommendedName>
</protein>
<evidence type="ECO:0000259" key="1">
    <source>
        <dbReference type="PROSITE" id="PS50181"/>
    </source>
</evidence>